<gene>
    <name evidence="1" type="ORF">LCGC14_3036900</name>
</gene>
<protein>
    <submittedName>
        <fullName evidence="1">Uncharacterized protein</fullName>
    </submittedName>
</protein>
<dbReference type="EMBL" id="LAZR01063606">
    <property type="protein sequence ID" value="KKK59184.1"/>
    <property type="molecule type" value="Genomic_DNA"/>
</dbReference>
<comment type="caution">
    <text evidence="1">The sequence shown here is derived from an EMBL/GenBank/DDBJ whole genome shotgun (WGS) entry which is preliminary data.</text>
</comment>
<dbReference type="AlphaFoldDB" id="A0A0F8YYQ4"/>
<sequence length="61" mass="6976">MSEVIVRFSVDQGPLAPHEECDGAWTPYSFSTKHSNFKHPDEFRLGRDGMSKDKELAHKLD</sequence>
<proteinExistence type="predicted"/>
<feature type="non-terminal residue" evidence="1">
    <location>
        <position position="61"/>
    </location>
</feature>
<organism evidence="1">
    <name type="scientific">marine sediment metagenome</name>
    <dbReference type="NCBI Taxonomy" id="412755"/>
    <lineage>
        <taxon>unclassified sequences</taxon>
        <taxon>metagenomes</taxon>
        <taxon>ecological metagenomes</taxon>
    </lineage>
</organism>
<reference evidence="1" key="1">
    <citation type="journal article" date="2015" name="Nature">
        <title>Complex archaea that bridge the gap between prokaryotes and eukaryotes.</title>
        <authorList>
            <person name="Spang A."/>
            <person name="Saw J.H."/>
            <person name="Jorgensen S.L."/>
            <person name="Zaremba-Niedzwiedzka K."/>
            <person name="Martijn J."/>
            <person name="Lind A.E."/>
            <person name="van Eijk R."/>
            <person name="Schleper C."/>
            <person name="Guy L."/>
            <person name="Ettema T.J."/>
        </authorList>
    </citation>
    <scope>NUCLEOTIDE SEQUENCE</scope>
</reference>
<evidence type="ECO:0000313" key="1">
    <source>
        <dbReference type="EMBL" id="KKK59184.1"/>
    </source>
</evidence>
<name>A0A0F8YYQ4_9ZZZZ</name>
<accession>A0A0F8YYQ4</accession>